<dbReference type="PANTHER" id="PTHR44167:SF30">
    <property type="entry name" value="PHOSPHORYLASE KINASE"/>
    <property type="match status" value="1"/>
</dbReference>
<dbReference type="PROSITE" id="PS50011">
    <property type="entry name" value="PROTEIN_KINASE_DOM"/>
    <property type="match status" value="1"/>
</dbReference>
<dbReference type="Gene3D" id="3.30.200.20">
    <property type="entry name" value="Phosphorylase Kinase, domain 1"/>
    <property type="match status" value="1"/>
</dbReference>
<feature type="domain" description="Protein kinase" evidence="1">
    <location>
        <begin position="135"/>
        <end position="503"/>
    </location>
</feature>
<dbReference type="PANTHER" id="PTHR44167">
    <property type="entry name" value="OVARIAN-SPECIFIC SERINE/THREONINE-PROTEIN KINASE LOK-RELATED"/>
    <property type="match status" value="1"/>
</dbReference>
<dbReference type="AlphaFoldDB" id="A0A9P8TJX5"/>
<dbReference type="GO" id="GO:0005634">
    <property type="term" value="C:nucleus"/>
    <property type="evidence" value="ECO:0007669"/>
    <property type="project" value="TreeGrafter"/>
</dbReference>
<gene>
    <name evidence="2" type="ORF">WICPIJ_007433</name>
</gene>
<name>A0A9P8TJX5_WICPI</name>
<protein>
    <recommendedName>
        <fullName evidence="1">Protein kinase domain-containing protein</fullName>
    </recommendedName>
</protein>
<evidence type="ECO:0000259" key="1">
    <source>
        <dbReference type="PROSITE" id="PS50011"/>
    </source>
</evidence>
<dbReference type="GO" id="GO:0004674">
    <property type="term" value="F:protein serine/threonine kinase activity"/>
    <property type="evidence" value="ECO:0007669"/>
    <property type="project" value="TreeGrafter"/>
</dbReference>
<dbReference type="SMART" id="SM00220">
    <property type="entry name" value="S_TKc"/>
    <property type="match status" value="1"/>
</dbReference>
<dbReference type="PROSITE" id="PS00108">
    <property type="entry name" value="PROTEIN_KINASE_ST"/>
    <property type="match status" value="1"/>
</dbReference>
<reference evidence="2" key="1">
    <citation type="journal article" date="2021" name="Open Biol.">
        <title>Shared evolutionary footprints suggest mitochondrial oxidative damage underlies multiple complex I losses in fungi.</title>
        <authorList>
            <person name="Schikora-Tamarit M.A."/>
            <person name="Marcet-Houben M."/>
            <person name="Nosek J."/>
            <person name="Gabaldon T."/>
        </authorList>
    </citation>
    <scope>NUCLEOTIDE SEQUENCE</scope>
    <source>
        <strain evidence="2">CBS2887</strain>
    </source>
</reference>
<evidence type="ECO:0000313" key="2">
    <source>
        <dbReference type="EMBL" id="KAH3681559.1"/>
    </source>
</evidence>
<dbReference type="InterPro" id="IPR011009">
    <property type="entry name" value="Kinase-like_dom_sf"/>
</dbReference>
<dbReference type="GO" id="GO:0005524">
    <property type="term" value="F:ATP binding"/>
    <property type="evidence" value="ECO:0007669"/>
    <property type="project" value="InterPro"/>
</dbReference>
<dbReference type="SUPFAM" id="SSF56112">
    <property type="entry name" value="Protein kinase-like (PK-like)"/>
    <property type="match status" value="1"/>
</dbReference>
<evidence type="ECO:0000313" key="3">
    <source>
        <dbReference type="Proteomes" id="UP000774326"/>
    </source>
</evidence>
<proteinExistence type="predicted"/>
<sequence>MINPTELQPCPLLIARATLEQMKREDQAVINTENVQLFNDQVFEVCIHDNSAEATSTDSSTDSSTESDVIELDPEDLEEYQNYGFQQEDETKEPTTQIPDGMPCTLEEYNSITSEDGKYLPKTDLKVTSNLSQFFQFEKELGKGSFGTVTSVTAKPGFDYYINKKQFPRRRNSLLDRRDNEMYEMPRQSYALKTIPQAGEKFFDVWKLPEIEFIYNVPHQPNLLRVYETLYDTTQHNLCIVMEKMGSRDLQSINESNVRGNCRFDEPMIRSILRQLAQAVQHIHNQGYIHRDIKPENVLLTKIDKYYKYGKPGTRFIRESDPVVVKLSDYGLSMKPDCRNPTKHGHAGTLPYIAPEGLLKISTSRDKPLDIWAIGCVAFELLMGEGLIVDSTDKQGALLGMMRKLGTPFRMKHETHTRDMYPDKQALGFGYWKGSEMLLRRRLDFQRKDFICFQRGIADFFDFEIPVEEVSSFKDLIQLIQACLKWNPRHRATADQVLGMPFFTRPLSEYEQ</sequence>
<dbReference type="InterPro" id="IPR000719">
    <property type="entry name" value="Prot_kinase_dom"/>
</dbReference>
<dbReference type="EMBL" id="JAEUBG010004367">
    <property type="protein sequence ID" value="KAH3681559.1"/>
    <property type="molecule type" value="Genomic_DNA"/>
</dbReference>
<dbReference type="OrthoDB" id="5979581at2759"/>
<dbReference type="GO" id="GO:0044773">
    <property type="term" value="P:mitotic DNA damage checkpoint signaling"/>
    <property type="evidence" value="ECO:0007669"/>
    <property type="project" value="TreeGrafter"/>
</dbReference>
<dbReference type="Gene3D" id="1.10.510.10">
    <property type="entry name" value="Transferase(Phosphotransferase) domain 1"/>
    <property type="match status" value="1"/>
</dbReference>
<dbReference type="InterPro" id="IPR008271">
    <property type="entry name" value="Ser/Thr_kinase_AS"/>
</dbReference>
<accession>A0A9P8TJX5</accession>
<dbReference type="Pfam" id="PF00069">
    <property type="entry name" value="Pkinase"/>
    <property type="match status" value="1"/>
</dbReference>
<reference evidence="2" key="2">
    <citation type="submission" date="2021-01" db="EMBL/GenBank/DDBJ databases">
        <authorList>
            <person name="Schikora-Tamarit M.A."/>
        </authorList>
    </citation>
    <scope>NUCLEOTIDE SEQUENCE</scope>
    <source>
        <strain evidence="2">CBS2887</strain>
    </source>
</reference>
<comment type="caution">
    <text evidence="2">The sequence shown here is derived from an EMBL/GenBank/DDBJ whole genome shotgun (WGS) entry which is preliminary data.</text>
</comment>
<keyword evidence="3" id="KW-1185">Reference proteome</keyword>
<dbReference type="Proteomes" id="UP000774326">
    <property type="component" value="Unassembled WGS sequence"/>
</dbReference>
<organism evidence="2 3">
    <name type="scientific">Wickerhamomyces pijperi</name>
    <name type="common">Yeast</name>
    <name type="synonym">Pichia pijperi</name>
    <dbReference type="NCBI Taxonomy" id="599730"/>
    <lineage>
        <taxon>Eukaryota</taxon>
        <taxon>Fungi</taxon>
        <taxon>Dikarya</taxon>
        <taxon>Ascomycota</taxon>
        <taxon>Saccharomycotina</taxon>
        <taxon>Saccharomycetes</taxon>
        <taxon>Phaffomycetales</taxon>
        <taxon>Wickerhamomycetaceae</taxon>
        <taxon>Wickerhamomyces</taxon>
    </lineage>
</organism>